<evidence type="ECO:0000313" key="3">
    <source>
        <dbReference type="Proteomes" id="UP000305417"/>
    </source>
</evidence>
<accession>A0ABY2V372</accession>
<proteinExistence type="predicted"/>
<dbReference type="Proteomes" id="UP000305417">
    <property type="component" value="Unassembled WGS sequence"/>
</dbReference>
<dbReference type="EMBL" id="VBUC01000028">
    <property type="protein sequence ID" value="TLS96674.1"/>
    <property type="molecule type" value="Genomic_DNA"/>
</dbReference>
<name>A0ABY2V372_9BACT</name>
<reference evidence="2 3" key="1">
    <citation type="submission" date="2019-05" db="EMBL/GenBank/DDBJ databases">
        <title>Arcobacter cibarius and Arcobacter thereius providing challenges in identification an antibiotic susceptibility and Quinolone resistance.</title>
        <authorList>
            <person name="Busch A."/>
            <person name="Hanel I."/>
            <person name="Hotzel H."/>
            <person name="Tomaso H."/>
        </authorList>
    </citation>
    <scope>NUCLEOTIDE SEQUENCE [LARGE SCALE GENOMIC DNA]</scope>
    <source>
        <strain evidence="2 3">16CS0831-2</strain>
    </source>
</reference>
<evidence type="ECO:0000313" key="2">
    <source>
        <dbReference type="EMBL" id="TLS96674.1"/>
    </source>
</evidence>
<keyword evidence="3" id="KW-1185">Reference proteome</keyword>
<keyword evidence="1" id="KW-0472">Membrane</keyword>
<keyword evidence="1" id="KW-1133">Transmembrane helix</keyword>
<gene>
    <name evidence="2" type="ORF">FE247_09600</name>
</gene>
<comment type="caution">
    <text evidence="2">The sequence shown here is derived from an EMBL/GenBank/DDBJ whole genome shotgun (WGS) entry which is preliminary data.</text>
</comment>
<feature type="transmembrane region" description="Helical" evidence="1">
    <location>
        <begin position="7"/>
        <end position="33"/>
    </location>
</feature>
<sequence>MRLLGNFLWFILGGVINGILWWIIGLLCFIFIISQS</sequence>
<keyword evidence="1" id="KW-0812">Transmembrane</keyword>
<evidence type="ECO:0000256" key="1">
    <source>
        <dbReference type="SAM" id="Phobius"/>
    </source>
</evidence>
<protein>
    <submittedName>
        <fullName evidence="2">Uncharacterized protein</fullName>
    </submittedName>
</protein>
<organism evidence="2 3">
    <name type="scientific">Aliarcobacter cibarius</name>
    <dbReference type="NCBI Taxonomy" id="255507"/>
    <lineage>
        <taxon>Bacteria</taxon>
        <taxon>Pseudomonadati</taxon>
        <taxon>Campylobacterota</taxon>
        <taxon>Epsilonproteobacteria</taxon>
        <taxon>Campylobacterales</taxon>
        <taxon>Arcobacteraceae</taxon>
        <taxon>Aliarcobacter</taxon>
    </lineage>
</organism>